<dbReference type="Pfam" id="PF02684">
    <property type="entry name" value="LpxB"/>
    <property type="match status" value="1"/>
</dbReference>
<keyword evidence="5 11" id="KW-0444">Lipid biosynthesis</keyword>
<dbReference type="AlphaFoldDB" id="A0A1M4WTR6"/>
<dbReference type="PANTHER" id="PTHR30372:SF4">
    <property type="entry name" value="LIPID-A-DISACCHARIDE SYNTHASE, MITOCHONDRIAL-RELATED"/>
    <property type="match status" value="1"/>
</dbReference>
<keyword evidence="6 11" id="KW-0441">Lipid A biosynthesis</keyword>
<name>A0A1M4WTR6_9GAMM</name>
<dbReference type="PANTHER" id="PTHR30372">
    <property type="entry name" value="LIPID-A-DISACCHARIDE SYNTHASE"/>
    <property type="match status" value="1"/>
</dbReference>
<evidence type="ECO:0000256" key="3">
    <source>
        <dbReference type="ARBA" id="ARBA00012687"/>
    </source>
</evidence>
<evidence type="ECO:0000256" key="11">
    <source>
        <dbReference type="HAMAP-Rule" id="MF_00392"/>
    </source>
</evidence>
<proteinExistence type="inferred from homology"/>
<dbReference type="UniPathway" id="UPA00973"/>
<dbReference type="GO" id="GO:0005543">
    <property type="term" value="F:phospholipid binding"/>
    <property type="evidence" value="ECO:0007669"/>
    <property type="project" value="TreeGrafter"/>
</dbReference>
<dbReference type="HAMAP" id="MF_00392">
    <property type="entry name" value="LpxB"/>
    <property type="match status" value="1"/>
</dbReference>
<sequence>MGGSSGKKREFRGVAVNEKPLRIGVVAGEASGDILGAGLIAALQKRFPQLQVEGIAGPRMLALGAHSLFPMERLSVMGLVEPLKRLPELLKIRRTLRQHFIDNPPDLFIGIDSPDFNLSLEKSLKVAGIATMHYVSPSVWAWRRGRIKKIAGAVDHMLTLLPFEASFYREHNVPVTFVGHPLADEIPLQVDMTEARRELGFAQDDRVVALLPGSRGGEVRLLGPLFLQAARWCHQRRPELKFVLPAANELRLAELQDQLESFADVPVTLLEGNSHLALSAADNVLIASGTATLETMLLKKPMVVAYKMARLSYAIFSRMLHTPWVSLPNLLAQRELVPEILQDDATPENLGAALLQYFDDPLLSDRLQREFDAMHQQLRRNASERAADAVCKLIERR</sequence>
<evidence type="ECO:0000256" key="7">
    <source>
        <dbReference type="ARBA" id="ARBA00022676"/>
    </source>
</evidence>
<dbReference type="Proteomes" id="UP000184170">
    <property type="component" value="Unassembled WGS sequence"/>
</dbReference>
<keyword evidence="7 11" id="KW-0328">Glycosyltransferase</keyword>
<dbReference type="GO" id="GO:0009245">
    <property type="term" value="P:lipid A biosynthetic process"/>
    <property type="evidence" value="ECO:0007669"/>
    <property type="project" value="UniProtKB-UniRule"/>
</dbReference>
<dbReference type="InterPro" id="IPR003835">
    <property type="entry name" value="Glyco_trans_19"/>
</dbReference>
<dbReference type="SUPFAM" id="SSF53756">
    <property type="entry name" value="UDP-Glycosyltransferase/glycogen phosphorylase"/>
    <property type="match status" value="1"/>
</dbReference>
<evidence type="ECO:0000313" key="12">
    <source>
        <dbReference type="EMBL" id="SHE84629.1"/>
    </source>
</evidence>
<protein>
    <recommendedName>
        <fullName evidence="4 11">Lipid-A-disaccharide synthase</fullName>
        <ecNumber evidence="3 11">2.4.1.182</ecNumber>
    </recommendedName>
</protein>
<evidence type="ECO:0000256" key="5">
    <source>
        <dbReference type="ARBA" id="ARBA00022516"/>
    </source>
</evidence>
<comment type="pathway">
    <text evidence="11">Bacterial outer membrane biogenesis; LPS lipid A biosynthesis.</text>
</comment>
<dbReference type="GO" id="GO:0008915">
    <property type="term" value="F:lipid-A-disaccharide synthase activity"/>
    <property type="evidence" value="ECO:0007669"/>
    <property type="project" value="UniProtKB-UniRule"/>
</dbReference>
<evidence type="ECO:0000313" key="13">
    <source>
        <dbReference type="Proteomes" id="UP000184170"/>
    </source>
</evidence>
<keyword evidence="9 11" id="KW-0443">Lipid metabolism</keyword>
<comment type="function">
    <text evidence="1 11">Condensation of UDP-2,3-diacylglucosamine and 2,3-diacylglucosamine-1-phosphate to form lipid A disaccharide, a precursor of lipid A, a phosphorylated glycolipid that anchors the lipopolysaccharide to the outer membrane of the cell.</text>
</comment>
<dbReference type="NCBIfam" id="TIGR00215">
    <property type="entry name" value="lpxB"/>
    <property type="match status" value="1"/>
</dbReference>
<dbReference type="EMBL" id="FQVA01000001">
    <property type="protein sequence ID" value="SHE84629.1"/>
    <property type="molecule type" value="Genomic_DNA"/>
</dbReference>
<dbReference type="GO" id="GO:0016020">
    <property type="term" value="C:membrane"/>
    <property type="evidence" value="ECO:0007669"/>
    <property type="project" value="GOC"/>
</dbReference>
<keyword evidence="13" id="KW-1185">Reference proteome</keyword>
<dbReference type="EC" id="2.4.1.182" evidence="3 11"/>
<evidence type="ECO:0000256" key="9">
    <source>
        <dbReference type="ARBA" id="ARBA00023098"/>
    </source>
</evidence>
<evidence type="ECO:0000256" key="4">
    <source>
        <dbReference type="ARBA" id="ARBA00020902"/>
    </source>
</evidence>
<keyword evidence="8 11" id="KW-0808">Transferase</keyword>
<dbReference type="STRING" id="494016.SAMN04487965_0777"/>
<accession>A0A1M4WTR6</accession>
<comment type="similarity">
    <text evidence="2 11">Belongs to the LpxB family.</text>
</comment>
<evidence type="ECO:0000256" key="1">
    <source>
        <dbReference type="ARBA" id="ARBA00002056"/>
    </source>
</evidence>
<evidence type="ECO:0000256" key="6">
    <source>
        <dbReference type="ARBA" id="ARBA00022556"/>
    </source>
</evidence>
<reference evidence="13" key="1">
    <citation type="submission" date="2016-11" db="EMBL/GenBank/DDBJ databases">
        <authorList>
            <person name="Varghese N."/>
            <person name="Submissions S."/>
        </authorList>
    </citation>
    <scope>NUCLEOTIDE SEQUENCE [LARGE SCALE GENOMIC DNA]</scope>
    <source>
        <strain evidence="13">CGMCC 1.7063</strain>
    </source>
</reference>
<evidence type="ECO:0000256" key="10">
    <source>
        <dbReference type="ARBA" id="ARBA00048975"/>
    </source>
</evidence>
<gene>
    <name evidence="11" type="primary">lpxB</name>
    <name evidence="12" type="ORF">SAMN04487965_0777</name>
</gene>
<evidence type="ECO:0000256" key="8">
    <source>
        <dbReference type="ARBA" id="ARBA00022679"/>
    </source>
</evidence>
<comment type="catalytic activity">
    <reaction evidence="10 11">
        <text>a lipid X + a UDP-2-N,3-O-bis[(3R)-3-hydroxyacyl]-alpha-D-glucosamine = a lipid A disaccharide + UDP + H(+)</text>
        <dbReference type="Rhea" id="RHEA:67828"/>
        <dbReference type="ChEBI" id="CHEBI:15378"/>
        <dbReference type="ChEBI" id="CHEBI:58223"/>
        <dbReference type="ChEBI" id="CHEBI:137748"/>
        <dbReference type="ChEBI" id="CHEBI:176338"/>
        <dbReference type="ChEBI" id="CHEBI:176343"/>
        <dbReference type="EC" id="2.4.1.182"/>
    </reaction>
</comment>
<organism evidence="12 13">
    <name type="scientific">Microbulbifer donghaiensis</name>
    <dbReference type="NCBI Taxonomy" id="494016"/>
    <lineage>
        <taxon>Bacteria</taxon>
        <taxon>Pseudomonadati</taxon>
        <taxon>Pseudomonadota</taxon>
        <taxon>Gammaproteobacteria</taxon>
        <taxon>Cellvibrionales</taxon>
        <taxon>Microbulbiferaceae</taxon>
        <taxon>Microbulbifer</taxon>
    </lineage>
</organism>
<evidence type="ECO:0000256" key="2">
    <source>
        <dbReference type="ARBA" id="ARBA00007868"/>
    </source>
</evidence>